<dbReference type="Gene3D" id="3.10.20.90">
    <property type="entry name" value="Phosphatidylinositol 3-kinase Catalytic Subunit, Chain A, domain 1"/>
    <property type="match status" value="1"/>
</dbReference>
<dbReference type="GO" id="GO:0048208">
    <property type="term" value="P:COPII vesicle coating"/>
    <property type="evidence" value="ECO:0007669"/>
    <property type="project" value="InterPro"/>
</dbReference>
<evidence type="ECO:0000256" key="1">
    <source>
        <dbReference type="SAM" id="MobiDB-lite"/>
    </source>
</evidence>
<dbReference type="InterPro" id="IPR034857">
    <property type="entry name" value="PB1_TFG"/>
</dbReference>
<dbReference type="EMBL" id="KE346366">
    <property type="protein sequence ID" value="KJE94099.1"/>
    <property type="molecule type" value="Genomic_DNA"/>
</dbReference>
<dbReference type="CDD" id="cd06401">
    <property type="entry name" value="PB1_TFG"/>
    <property type="match status" value="1"/>
</dbReference>
<dbReference type="STRING" id="595528.A0A0D2X3D1"/>
<evidence type="ECO:0000259" key="2">
    <source>
        <dbReference type="PROSITE" id="PS51745"/>
    </source>
</evidence>
<evidence type="ECO:0000313" key="4">
    <source>
        <dbReference type="Proteomes" id="UP000008743"/>
    </source>
</evidence>
<feature type="region of interest" description="Disordered" evidence="1">
    <location>
        <begin position="192"/>
        <end position="213"/>
    </location>
</feature>
<gene>
    <name evidence="3" type="ORF">CAOG_004788</name>
</gene>
<feature type="compositionally biased region" description="Low complexity" evidence="1">
    <location>
        <begin position="408"/>
        <end position="435"/>
    </location>
</feature>
<dbReference type="InterPro" id="IPR033512">
    <property type="entry name" value="TFG"/>
</dbReference>
<feature type="domain" description="PB1" evidence="2">
    <location>
        <begin position="19"/>
        <end position="102"/>
    </location>
</feature>
<feature type="compositionally biased region" description="Low complexity" evidence="1">
    <location>
        <begin position="356"/>
        <end position="389"/>
    </location>
</feature>
<feature type="compositionally biased region" description="Basic and acidic residues" evidence="1">
    <location>
        <begin position="192"/>
        <end position="205"/>
    </location>
</feature>
<dbReference type="Pfam" id="PF00564">
    <property type="entry name" value="PB1"/>
    <property type="match status" value="1"/>
</dbReference>
<reference evidence="4" key="1">
    <citation type="submission" date="2011-02" db="EMBL/GenBank/DDBJ databases">
        <title>The Genome Sequence of Capsaspora owczarzaki ATCC 30864.</title>
        <authorList>
            <person name="Russ C."/>
            <person name="Cuomo C."/>
            <person name="Burger G."/>
            <person name="Gray M.W."/>
            <person name="Holland P.W.H."/>
            <person name="King N."/>
            <person name="Lang F.B.F."/>
            <person name="Roger A.J."/>
            <person name="Ruiz-Trillo I."/>
            <person name="Young S.K."/>
            <person name="Zeng Q."/>
            <person name="Gargeya S."/>
            <person name="Alvarado L."/>
            <person name="Berlin A."/>
            <person name="Chapman S.B."/>
            <person name="Chen Z."/>
            <person name="Freedman E."/>
            <person name="Gellesch M."/>
            <person name="Goldberg J."/>
            <person name="Griggs A."/>
            <person name="Gujja S."/>
            <person name="Heilman E."/>
            <person name="Heiman D."/>
            <person name="Howarth C."/>
            <person name="Mehta T."/>
            <person name="Neiman D."/>
            <person name="Pearson M."/>
            <person name="Roberts A."/>
            <person name="Saif S."/>
            <person name="Shea T."/>
            <person name="Shenoy N."/>
            <person name="Sisk P."/>
            <person name="Stolte C."/>
            <person name="Sykes S."/>
            <person name="White J."/>
            <person name="Yandava C."/>
            <person name="Haas B."/>
            <person name="Nusbaum C."/>
            <person name="Birren B."/>
        </authorList>
    </citation>
    <scope>NUCLEOTIDE SEQUENCE</scope>
    <source>
        <strain evidence="4">ATCC 30864</strain>
    </source>
</reference>
<feature type="compositionally biased region" description="Low complexity" evidence="1">
    <location>
        <begin position="292"/>
        <end position="301"/>
    </location>
</feature>
<proteinExistence type="predicted"/>
<dbReference type="InterPro" id="IPR000270">
    <property type="entry name" value="PB1_dom"/>
</dbReference>
<dbReference type="PROSITE" id="PS51745">
    <property type="entry name" value="PB1"/>
    <property type="match status" value="1"/>
</dbReference>
<accession>A0A0D2X3D1</accession>
<dbReference type="OMA" id="SEYRFGM"/>
<dbReference type="OrthoDB" id="1594986at2759"/>
<feature type="compositionally biased region" description="Polar residues" evidence="1">
    <location>
        <begin position="276"/>
        <end position="286"/>
    </location>
</feature>
<dbReference type="RefSeq" id="XP_004347539.1">
    <property type="nucleotide sequence ID" value="XM_004347489.2"/>
</dbReference>
<dbReference type="PANTHER" id="PTHR15335:SF7">
    <property type="entry name" value="PROTEIN TFG"/>
    <property type="match status" value="1"/>
</dbReference>
<keyword evidence="4" id="KW-1185">Reference proteome</keyword>
<dbReference type="AlphaFoldDB" id="A0A0D2X3D1"/>
<dbReference type="InParanoid" id="A0A0D2X3D1"/>
<dbReference type="eggNOG" id="ENOG502QR6R">
    <property type="taxonomic scope" value="Eukaryota"/>
</dbReference>
<dbReference type="PANTHER" id="PTHR15335">
    <property type="entry name" value="PROTEIN TFG"/>
    <property type="match status" value="1"/>
</dbReference>
<dbReference type="SUPFAM" id="SSF54277">
    <property type="entry name" value="CAD &amp; PB1 domains"/>
    <property type="match status" value="1"/>
</dbReference>
<dbReference type="SMART" id="SM00666">
    <property type="entry name" value="PB1"/>
    <property type="match status" value="1"/>
</dbReference>
<dbReference type="InterPro" id="IPR053793">
    <property type="entry name" value="PB1-like"/>
</dbReference>
<dbReference type="PhylomeDB" id="A0A0D2X3D1"/>
<evidence type="ECO:0000313" key="3">
    <source>
        <dbReference type="EMBL" id="KJE94099.1"/>
    </source>
</evidence>
<feature type="region of interest" description="Disordered" evidence="1">
    <location>
        <begin position="228"/>
        <end position="435"/>
    </location>
</feature>
<sequence length="435" mass="47008">MGDSSVFASLPSARLSEGLLIIKAQYEDDVRRIPITNDEITLDELILMMQRVFRGRLSPSDDLLIKYRDTDGDWITISDNQDLTHAKSYSRLLQIRIQVKNAEQIKIATALRAAGNQAVVQAIEREIDNFREKVHLLLGQLDQPRYSGAPSGGVADGAANANSAASGSSAATAVTASAAQESVAVAPKAVDSKASREFDPLKDHQPNPASVMRLNSNDFEALTASGRSKVAVPGPNGPQQPQQQQPPQQQQQPPQQQQQHPQQPQQFTAGAPTWSGPPSQQQLYSGQPQAPPQQALQAQPPQQVPYGSPYGQPQAFAQPARPVPGNPGSAGPTTAASPVATQHHPASAPYAGGVVSPPQQQQQPQYSPYATPQSFQQQQQQQRVPQPQGSQPPQPAYPPQQQQPPPQQQQQQQQQPQYPGYAPQPGNQQYGGYTY</sequence>
<protein>
    <recommendedName>
        <fullName evidence="2">PB1 domain-containing protein</fullName>
    </recommendedName>
</protein>
<feature type="compositionally biased region" description="Pro residues" evidence="1">
    <location>
        <begin position="390"/>
        <end position="407"/>
    </location>
</feature>
<dbReference type="GO" id="GO:0042802">
    <property type="term" value="F:identical protein binding"/>
    <property type="evidence" value="ECO:0007669"/>
    <property type="project" value="InterPro"/>
</dbReference>
<feature type="compositionally biased region" description="Polar residues" evidence="1">
    <location>
        <begin position="331"/>
        <end position="340"/>
    </location>
</feature>
<dbReference type="Proteomes" id="UP000008743">
    <property type="component" value="Unassembled WGS sequence"/>
</dbReference>
<feature type="compositionally biased region" description="Low complexity" evidence="1">
    <location>
        <begin position="239"/>
        <end position="266"/>
    </location>
</feature>
<name>A0A0D2X3D1_CAPO3</name>
<dbReference type="GO" id="GO:0070971">
    <property type="term" value="C:endoplasmic reticulum exit site"/>
    <property type="evidence" value="ECO:0007669"/>
    <property type="project" value="TreeGrafter"/>
</dbReference>
<organism evidence="3 4">
    <name type="scientific">Capsaspora owczarzaki (strain ATCC 30864)</name>
    <dbReference type="NCBI Taxonomy" id="595528"/>
    <lineage>
        <taxon>Eukaryota</taxon>
        <taxon>Filasterea</taxon>
        <taxon>Capsaspora</taxon>
    </lineage>
</organism>